<comment type="subcellular location">
    <subcellularLocation>
        <location evidence="1 7">Cell membrane</location>
        <topology evidence="1 7">Multi-pass membrane protein</topology>
    </subcellularLocation>
</comment>
<dbReference type="InterPro" id="IPR000515">
    <property type="entry name" value="MetI-like"/>
</dbReference>
<dbReference type="Gene3D" id="1.10.3720.10">
    <property type="entry name" value="MetI-like"/>
    <property type="match status" value="1"/>
</dbReference>
<accession>A0ABY4D6G2</accession>
<evidence type="ECO:0000256" key="6">
    <source>
        <dbReference type="ARBA" id="ARBA00023136"/>
    </source>
</evidence>
<evidence type="ECO:0000313" key="9">
    <source>
        <dbReference type="EMBL" id="UOM49679.1"/>
    </source>
</evidence>
<evidence type="ECO:0000256" key="3">
    <source>
        <dbReference type="ARBA" id="ARBA00022475"/>
    </source>
</evidence>
<evidence type="ECO:0000256" key="4">
    <source>
        <dbReference type="ARBA" id="ARBA00022692"/>
    </source>
</evidence>
<evidence type="ECO:0000313" key="10">
    <source>
        <dbReference type="Proteomes" id="UP000829708"/>
    </source>
</evidence>
<keyword evidence="4 7" id="KW-0812">Transmembrane</keyword>
<organism evidence="9 10">
    <name type="scientific">Sphaerochaeta associata</name>
    <dbReference type="NCBI Taxonomy" id="1129264"/>
    <lineage>
        <taxon>Bacteria</taxon>
        <taxon>Pseudomonadati</taxon>
        <taxon>Spirochaetota</taxon>
        <taxon>Spirochaetia</taxon>
        <taxon>Spirochaetales</taxon>
        <taxon>Sphaerochaetaceae</taxon>
        <taxon>Sphaerochaeta</taxon>
    </lineage>
</organism>
<evidence type="ECO:0000259" key="8">
    <source>
        <dbReference type="PROSITE" id="PS50928"/>
    </source>
</evidence>
<comment type="similarity">
    <text evidence="7">Belongs to the binding-protein-dependent transport system permease family.</text>
</comment>
<evidence type="ECO:0000256" key="2">
    <source>
        <dbReference type="ARBA" id="ARBA00022448"/>
    </source>
</evidence>
<evidence type="ECO:0000256" key="7">
    <source>
        <dbReference type="RuleBase" id="RU363032"/>
    </source>
</evidence>
<dbReference type="SUPFAM" id="SSF161098">
    <property type="entry name" value="MetI-like"/>
    <property type="match status" value="1"/>
</dbReference>
<keyword evidence="10" id="KW-1185">Reference proteome</keyword>
<keyword evidence="5 7" id="KW-1133">Transmembrane helix</keyword>
<dbReference type="CDD" id="cd06261">
    <property type="entry name" value="TM_PBP2"/>
    <property type="match status" value="1"/>
</dbReference>
<feature type="transmembrane region" description="Helical" evidence="7">
    <location>
        <begin position="180"/>
        <end position="205"/>
    </location>
</feature>
<dbReference type="InterPro" id="IPR035906">
    <property type="entry name" value="MetI-like_sf"/>
</dbReference>
<keyword evidence="6 7" id="KW-0472">Membrane</keyword>
<feature type="transmembrane region" description="Helical" evidence="7">
    <location>
        <begin position="69"/>
        <end position="93"/>
    </location>
</feature>
<feature type="domain" description="ABC transmembrane type-1" evidence="8">
    <location>
        <begin position="70"/>
        <end position="259"/>
    </location>
</feature>
<evidence type="ECO:0000256" key="5">
    <source>
        <dbReference type="ARBA" id="ARBA00022989"/>
    </source>
</evidence>
<sequence length="274" mass="30893">MKQQKSFYIPVLLLLSFAALLTVFPFIWMLLTSLKTYEEAIRIPPQLVPEVWQWKNYQIIAAKFPFARLYLNTFIVVALVVGGNLAVCAMAAYAFARLHFAGRDVLFMLVLGLLMIPGQIFLVPHYQIITSWRLSNTLFALALPGIFRVFGVFFLRQAFLTIPKEMDEAALVDGCSYQIIFARILVPLVRSAMVSLGILIALWTWTDLMWPLIINRSLDKLTLSAGLAFLIGEHTTYYEQVMAGGVISSLPIIVIFIFFQRYIIEGIASTGVKG</sequence>
<evidence type="ECO:0000256" key="1">
    <source>
        <dbReference type="ARBA" id="ARBA00004651"/>
    </source>
</evidence>
<protein>
    <submittedName>
        <fullName evidence="9">Carbohydrate ABC transporter permease</fullName>
    </submittedName>
</protein>
<name>A0ABY4D6G2_9SPIR</name>
<proteinExistence type="inferred from homology"/>
<feature type="transmembrane region" description="Helical" evidence="7">
    <location>
        <begin position="138"/>
        <end position="159"/>
    </location>
</feature>
<dbReference type="EMBL" id="CP094929">
    <property type="protein sequence ID" value="UOM49679.1"/>
    <property type="molecule type" value="Genomic_DNA"/>
</dbReference>
<dbReference type="PROSITE" id="PS50928">
    <property type="entry name" value="ABC_TM1"/>
    <property type="match status" value="1"/>
</dbReference>
<feature type="transmembrane region" description="Helical" evidence="7">
    <location>
        <begin position="7"/>
        <end position="31"/>
    </location>
</feature>
<reference evidence="10" key="1">
    <citation type="journal article" date="2024" name="J Bioinform Genom">
        <title>Complete genome sequence of the type strain bacterium Sphaerochaeta associata GLS2t (VKM B-2742)t.</title>
        <authorList>
            <person name="Troshina O.Y."/>
            <person name="Tepeeva A.N."/>
            <person name="Arzamasceva V.O."/>
            <person name="Whitman W.B."/>
            <person name="Varghese N."/>
            <person name="Shapiro N."/>
            <person name="Woyke T."/>
            <person name="Kripides N.C."/>
            <person name="Vasilenko O.V."/>
        </authorList>
    </citation>
    <scope>NUCLEOTIDE SEQUENCE [LARGE SCALE GENOMIC DNA]</scope>
    <source>
        <strain evidence="10">GLS2T</strain>
    </source>
</reference>
<dbReference type="RefSeq" id="WP_244771073.1">
    <property type="nucleotide sequence ID" value="NZ_CP094929.1"/>
</dbReference>
<keyword evidence="2 7" id="KW-0813">Transport</keyword>
<dbReference type="Pfam" id="PF00528">
    <property type="entry name" value="BPD_transp_1"/>
    <property type="match status" value="1"/>
</dbReference>
<dbReference type="PANTHER" id="PTHR43744:SF12">
    <property type="entry name" value="ABC TRANSPORTER PERMEASE PROTEIN MG189-RELATED"/>
    <property type="match status" value="1"/>
</dbReference>
<feature type="transmembrane region" description="Helical" evidence="7">
    <location>
        <begin position="105"/>
        <end position="126"/>
    </location>
</feature>
<keyword evidence="3" id="KW-1003">Cell membrane</keyword>
<dbReference type="Proteomes" id="UP000829708">
    <property type="component" value="Chromosome"/>
</dbReference>
<dbReference type="PANTHER" id="PTHR43744">
    <property type="entry name" value="ABC TRANSPORTER PERMEASE PROTEIN MG189-RELATED-RELATED"/>
    <property type="match status" value="1"/>
</dbReference>
<gene>
    <name evidence="9" type="ORF">MUG09_08935</name>
</gene>
<feature type="transmembrane region" description="Helical" evidence="7">
    <location>
        <begin position="241"/>
        <end position="259"/>
    </location>
</feature>